<organism evidence="1 2">
    <name type="scientific">Loktanella atrilutea</name>
    <dbReference type="NCBI Taxonomy" id="366533"/>
    <lineage>
        <taxon>Bacteria</taxon>
        <taxon>Pseudomonadati</taxon>
        <taxon>Pseudomonadota</taxon>
        <taxon>Alphaproteobacteria</taxon>
        <taxon>Rhodobacterales</taxon>
        <taxon>Roseobacteraceae</taxon>
        <taxon>Loktanella</taxon>
    </lineage>
</organism>
<dbReference type="Proteomes" id="UP000183987">
    <property type="component" value="Unassembled WGS sequence"/>
</dbReference>
<proteinExistence type="predicted"/>
<keyword evidence="2" id="KW-1185">Reference proteome</keyword>
<protein>
    <submittedName>
        <fullName evidence="1">Uncharacterized protein</fullName>
    </submittedName>
</protein>
<gene>
    <name evidence="1" type="ORF">SAMN05444339_104111</name>
</gene>
<accession>A0A1M4ZSU5</accession>
<dbReference type="RefSeq" id="WP_072857157.1">
    <property type="nucleotide sequence ID" value="NZ_FQUE01000004.1"/>
</dbReference>
<dbReference type="STRING" id="366533.SAMN05444339_104111"/>
<sequence length="171" mass="19781">MAQTGEATKWIENQEFFNQLSMSEKQEAGSFSFIWGVFELQVMTILQKAQPYPSMSLSVARDYAVSQHLPDCDLSEEKAYFRAHFFESDGAERSTWPGASFREHDRADEIKDVLLNSSVDHSKDAEILIRVVYRFRNNFFHGYKWAYRLQGQAKNFANSSSVLIKLMPQFS</sequence>
<name>A0A1M4ZSU5_LOKAT</name>
<dbReference type="AlphaFoldDB" id="A0A1M4ZSU5"/>
<dbReference type="OrthoDB" id="1904255at2"/>
<evidence type="ECO:0000313" key="2">
    <source>
        <dbReference type="Proteomes" id="UP000183987"/>
    </source>
</evidence>
<evidence type="ECO:0000313" key="1">
    <source>
        <dbReference type="EMBL" id="SHF21129.1"/>
    </source>
</evidence>
<dbReference type="EMBL" id="FQUE01000004">
    <property type="protein sequence ID" value="SHF21129.1"/>
    <property type="molecule type" value="Genomic_DNA"/>
</dbReference>
<reference evidence="2" key="1">
    <citation type="submission" date="2016-11" db="EMBL/GenBank/DDBJ databases">
        <authorList>
            <person name="Varghese N."/>
            <person name="Submissions S."/>
        </authorList>
    </citation>
    <scope>NUCLEOTIDE SEQUENCE [LARGE SCALE GENOMIC DNA]</scope>
    <source>
        <strain evidence="2">DSM 29326</strain>
    </source>
</reference>